<keyword evidence="1" id="KW-0812">Transmembrane</keyword>
<reference evidence="2 3" key="1">
    <citation type="submission" date="2019-12" db="EMBL/GenBank/DDBJ databases">
        <title>Isolation and characterization of three novel carbon monoxide-oxidizing members of Halobacteria from salione crusts and soils.</title>
        <authorList>
            <person name="Myers M.R."/>
            <person name="King G.M."/>
        </authorList>
    </citation>
    <scope>NUCLEOTIDE SEQUENCE [LARGE SCALE GENOMIC DNA]</scope>
    <source>
        <strain evidence="2 3">WSH3</strain>
    </source>
</reference>
<proteinExistence type="predicted"/>
<feature type="transmembrane region" description="Helical" evidence="1">
    <location>
        <begin position="143"/>
        <end position="161"/>
    </location>
</feature>
<keyword evidence="1" id="KW-0472">Membrane</keyword>
<gene>
    <name evidence="2" type="ORF">GRX03_15405</name>
</gene>
<protein>
    <recommendedName>
        <fullName evidence="4">Membrane-bound metal-dependent hydrolase</fullName>
    </recommendedName>
</protein>
<sequence length="174" mass="18967">MDPIKHVILALLPVVCYTVLRERTLPSGPIMLIAVAGGLAADVIDKPLAWQFGVVPSGRMVAHSLVLSVPVLVAVVVLAARLDQLFAGLVFAWGHLSHIATDFRSVLFHGTDSYWFPNLFWPLLPANPDRTVGYGDNLPMFDAVFLLEVALLVVIFGYIAVDIGATIRERRQPG</sequence>
<dbReference type="Proteomes" id="UP000466535">
    <property type="component" value="Unassembled WGS sequence"/>
</dbReference>
<evidence type="ECO:0000256" key="1">
    <source>
        <dbReference type="SAM" id="Phobius"/>
    </source>
</evidence>
<dbReference type="Pfam" id="PF04307">
    <property type="entry name" value="YdjM"/>
    <property type="match status" value="1"/>
</dbReference>
<evidence type="ECO:0008006" key="4">
    <source>
        <dbReference type="Google" id="ProtNLM"/>
    </source>
</evidence>
<dbReference type="OrthoDB" id="206308at2157"/>
<dbReference type="AlphaFoldDB" id="A0A6B0T4E7"/>
<keyword evidence="1" id="KW-1133">Transmembrane helix</keyword>
<organism evidence="2 3">
    <name type="scientific">Halovenus carboxidivorans</name>
    <dbReference type="NCBI Taxonomy" id="2692199"/>
    <lineage>
        <taxon>Archaea</taxon>
        <taxon>Methanobacteriati</taxon>
        <taxon>Methanobacteriota</taxon>
        <taxon>Stenosarchaea group</taxon>
        <taxon>Halobacteria</taxon>
        <taxon>Halobacteriales</taxon>
        <taxon>Haloarculaceae</taxon>
        <taxon>Halovenus</taxon>
    </lineage>
</organism>
<dbReference type="EMBL" id="WUUT01000007">
    <property type="protein sequence ID" value="MXR52985.1"/>
    <property type="molecule type" value="Genomic_DNA"/>
</dbReference>
<keyword evidence="3" id="KW-1185">Reference proteome</keyword>
<dbReference type="InterPro" id="IPR007404">
    <property type="entry name" value="YdjM-like"/>
</dbReference>
<dbReference type="RefSeq" id="WP_159765185.1">
    <property type="nucleotide sequence ID" value="NZ_WUUT01000007.1"/>
</dbReference>
<accession>A0A6B0T4E7</accession>
<evidence type="ECO:0000313" key="3">
    <source>
        <dbReference type="Proteomes" id="UP000466535"/>
    </source>
</evidence>
<feature type="transmembrane region" description="Helical" evidence="1">
    <location>
        <begin position="61"/>
        <end position="80"/>
    </location>
</feature>
<comment type="caution">
    <text evidence="2">The sequence shown here is derived from an EMBL/GenBank/DDBJ whole genome shotgun (WGS) entry which is preliminary data.</text>
</comment>
<feature type="transmembrane region" description="Helical" evidence="1">
    <location>
        <begin position="31"/>
        <end position="49"/>
    </location>
</feature>
<name>A0A6B0T4E7_9EURY</name>
<evidence type="ECO:0000313" key="2">
    <source>
        <dbReference type="EMBL" id="MXR52985.1"/>
    </source>
</evidence>